<dbReference type="InterPro" id="IPR029787">
    <property type="entry name" value="Nucleotide_cyclase"/>
</dbReference>
<dbReference type="EMBL" id="LATL02000187">
    <property type="protein sequence ID" value="KKD39856.1"/>
    <property type="molecule type" value="Genomic_DNA"/>
</dbReference>
<dbReference type="GO" id="GO:0000160">
    <property type="term" value="P:phosphorelay signal transduction system"/>
    <property type="evidence" value="ECO:0007669"/>
    <property type="project" value="InterPro"/>
</dbReference>
<sequence>MSERSPHILVVDDEPANLILLEELLGSQGYEVLLAASGIEAIELAKTTLPDLVLLDIMMAEMNGFEVCDYLRKDQQLQVTPVIFLTALNDDNSRLRGLELMGDDYITKPFNSRLLLAKVSSTLKLHKMRNKSFKTYNQTLYESDRKGAVAVQVKEYFSETLRLFVPEQFLERIAPQGFESIKLGNFTEEELTILFCDIRGFTTIAESQTASETYEWLNVFFNQMSACIDANYGFIDKYLGDAIMAVFDREQLHAQDALNSAIMMQQSLEKFNEERSQFRIKEPLKIGIGINTGIGMIGTLGSESRMDSTVIGDVVNTASRLEGLTKTYGCKIIVSQATIFHWKQSLNSNLLTDINLTEKSKKDSSSFYYRWLDKVAPRGKQKAIKIYELFGNQHHLMDVSKIATLSLFETGVKAWQIGDLTQALIYFQKVIEKDPTDLVAELYIKRCQEELKIDSSCC</sequence>
<feature type="domain" description="Guanylate cyclase" evidence="5">
    <location>
        <begin position="192"/>
        <end position="322"/>
    </location>
</feature>
<dbReference type="RefSeq" id="WP_046276633.1">
    <property type="nucleotide sequence ID" value="NZ_LATL02000187.1"/>
</dbReference>
<gene>
    <name evidence="6" type="ORF">WN50_01010</name>
</gene>
<comment type="caution">
    <text evidence="6">The sequence shown here is derived from an EMBL/GenBank/DDBJ whole genome shotgun (WGS) entry which is preliminary data.</text>
</comment>
<dbReference type="SUPFAM" id="SSF52172">
    <property type="entry name" value="CheY-like"/>
    <property type="match status" value="1"/>
</dbReference>
<name>A0A0F5YLT6_9CYAN</name>
<accession>A0A0F5YLT6</accession>
<keyword evidence="3" id="KW-0802">TPR repeat</keyword>
<dbReference type="Gene3D" id="3.30.70.1230">
    <property type="entry name" value="Nucleotide cyclase"/>
    <property type="match status" value="1"/>
</dbReference>
<dbReference type="Pfam" id="PF00072">
    <property type="entry name" value="Response_reg"/>
    <property type="match status" value="1"/>
</dbReference>
<evidence type="ECO:0000259" key="4">
    <source>
        <dbReference type="PROSITE" id="PS50110"/>
    </source>
</evidence>
<dbReference type="PROSITE" id="PS50005">
    <property type="entry name" value="TPR"/>
    <property type="match status" value="1"/>
</dbReference>
<dbReference type="InterPro" id="IPR011006">
    <property type="entry name" value="CheY-like_superfamily"/>
</dbReference>
<feature type="domain" description="Response regulatory" evidence="4">
    <location>
        <begin position="7"/>
        <end position="123"/>
    </location>
</feature>
<dbReference type="Proteomes" id="UP000033607">
    <property type="component" value="Unassembled WGS sequence"/>
</dbReference>
<dbReference type="InterPro" id="IPR050697">
    <property type="entry name" value="Adenylyl/Guanylyl_Cyclase_3/4"/>
</dbReference>
<evidence type="ECO:0000313" key="6">
    <source>
        <dbReference type="EMBL" id="KKD39856.1"/>
    </source>
</evidence>
<feature type="repeat" description="TPR" evidence="3">
    <location>
        <begin position="404"/>
        <end position="437"/>
    </location>
</feature>
<comment type="similarity">
    <text evidence="1">Belongs to the adenylyl cyclase class-3 family.</text>
</comment>
<dbReference type="PANTHER" id="PTHR43081:SF1">
    <property type="entry name" value="ADENYLATE CYCLASE, TERMINAL-DIFFERENTIATION SPECIFIC"/>
    <property type="match status" value="1"/>
</dbReference>
<dbReference type="PROSITE" id="PS50110">
    <property type="entry name" value="RESPONSE_REGULATORY"/>
    <property type="match status" value="1"/>
</dbReference>
<dbReference type="Pfam" id="PF00211">
    <property type="entry name" value="Guanylate_cyc"/>
    <property type="match status" value="1"/>
</dbReference>
<reference evidence="6 7" key="1">
    <citation type="submission" date="2015-06" db="EMBL/GenBank/DDBJ databases">
        <title>Draft genome assembly of filamentous brackish cyanobacterium Limnoraphis robusta strain CS-951.</title>
        <authorList>
            <person name="Willis A."/>
            <person name="Parks M."/>
            <person name="Burford M.A."/>
        </authorList>
    </citation>
    <scope>NUCLEOTIDE SEQUENCE [LARGE SCALE GENOMIC DNA]</scope>
    <source>
        <strain evidence="6 7">CS-951</strain>
    </source>
</reference>
<dbReference type="SUPFAM" id="SSF55073">
    <property type="entry name" value="Nucleotide cyclase"/>
    <property type="match status" value="1"/>
</dbReference>
<dbReference type="SMART" id="SM00448">
    <property type="entry name" value="REC"/>
    <property type="match status" value="1"/>
</dbReference>
<dbReference type="OrthoDB" id="337251at2"/>
<organism evidence="6 7">
    <name type="scientific">Limnoraphis robusta CS-951</name>
    <dbReference type="NCBI Taxonomy" id="1637645"/>
    <lineage>
        <taxon>Bacteria</taxon>
        <taxon>Bacillati</taxon>
        <taxon>Cyanobacteriota</taxon>
        <taxon>Cyanophyceae</taxon>
        <taxon>Oscillatoriophycideae</taxon>
        <taxon>Oscillatoriales</taxon>
        <taxon>Sirenicapillariaceae</taxon>
        <taxon>Limnoraphis</taxon>
    </lineage>
</organism>
<dbReference type="CDD" id="cd17538">
    <property type="entry name" value="REC_D1_PleD-like"/>
    <property type="match status" value="1"/>
</dbReference>
<dbReference type="SMART" id="SM00044">
    <property type="entry name" value="CYCc"/>
    <property type="match status" value="1"/>
</dbReference>
<dbReference type="Gene3D" id="3.40.50.2300">
    <property type="match status" value="1"/>
</dbReference>
<dbReference type="PROSITE" id="PS50125">
    <property type="entry name" value="GUANYLATE_CYCLASE_2"/>
    <property type="match status" value="1"/>
</dbReference>
<dbReference type="AlphaFoldDB" id="A0A0F5YLT6"/>
<dbReference type="InterPro" id="IPR019734">
    <property type="entry name" value="TPR_rpt"/>
</dbReference>
<dbReference type="GO" id="GO:0006171">
    <property type="term" value="P:cAMP biosynthetic process"/>
    <property type="evidence" value="ECO:0007669"/>
    <property type="project" value="TreeGrafter"/>
</dbReference>
<feature type="modified residue" description="4-aspartylphosphate" evidence="2">
    <location>
        <position position="56"/>
    </location>
</feature>
<dbReference type="InterPro" id="IPR001789">
    <property type="entry name" value="Sig_transdc_resp-reg_receiver"/>
</dbReference>
<evidence type="ECO:0000259" key="5">
    <source>
        <dbReference type="PROSITE" id="PS50125"/>
    </source>
</evidence>
<dbReference type="PATRIC" id="fig|1637645.4.peg.3736"/>
<evidence type="ECO:0000256" key="3">
    <source>
        <dbReference type="PROSITE-ProRule" id="PRU00339"/>
    </source>
</evidence>
<evidence type="ECO:0000256" key="1">
    <source>
        <dbReference type="ARBA" id="ARBA00005381"/>
    </source>
</evidence>
<dbReference type="InterPro" id="IPR001054">
    <property type="entry name" value="A/G_cyclase"/>
</dbReference>
<dbReference type="CDD" id="cd07302">
    <property type="entry name" value="CHD"/>
    <property type="match status" value="1"/>
</dbReference>
<proteinExistence type="inferred from homology"/>
<keyword evidence="2" id="KW-0597">Phosphoprotein</keyword>
<evidence type="ECO:0000256" key="2">
    <source>
        <dbReference type="PROSITE-ProRule" id="PRU00169"/>
    </source>
</evidence>
<dbReference type="PANTHER" id="PTHR43081">
    <property type="entry name" value="ADENYLATE CYCLASE, TERMINAL-DIFFERENTIATION SPECIFIC-RELATED"/>
    <property type="match status" value="1"/>
</dbReference>
<evidence type="ECO:0000313" key="7">
    <source>
        <dbReference type="Proteomes" id="UP000033607"/>
    </source>
</evidence>
<protein>
    <submittedName>
        <fullName evidence="6">Guanylate cyclase</fullName>
    </submittedName>
</protein>
<dbReference type="GO" id="GO:0004016">
    <property type="term" value="F:adenylate cyclase activity"/>
    <property type="evidence" value="ECO:0007669"/>
    <property type="project" value="UniProtKB-ARBA"/>
</dbReference>